<dbReference type="InterPro" id="IPR050216">
    <property type="entry name" value="LRR_domain-containing"/>
</dbReference>
<feature type="domain" description="Disease resistance R13L4/SHOC-2-like LRR" evidence="3">
    <location>
        <begin position="313"/>
        <end position="418"/>
    </location>
</feature>
<dbReference type="SMART" id="SM00364">
    <property type="entry name" value="LRR_BAC"/>
    <property type="match status" value="3"/>
</dbReference>
<organism evidence="4">
    <name type="scientific">marine sediment metagenome</name>
    <dbReference type="NCBI Taxonomy" id="412755"/>
    <lineage>
        <taxon>unclassified sequences</taxon>
        <taxon>metagenomes</taxon>
        <taxon>ecological metagenomes</taxon>
    </lineage>
</organism>
<keyword evidence="2" id="KW-0677">Repeat</keyword>
<comment type="caution">
    <text evidence="4">The sequence shown here is derived from an EMBL/GenBank/DDBJ whole genome shotgun (WGS) entry which is preliminary data.</text>
</comment>
<dbReference type="SMART" id="SM00369">
    <property type="entry name" value="LRR_TYP"/>
    <property type="match status" value="4"/>
</dbReference>
<dbReference type="AlphaFoldDB" id="A0A0F9S2M5"/>
<protein>
    <recommendedName>
        <fullName evidence="3">Disease resistance R13L4/SHOC-2-like LRR domain-containing protein</fullName>
    </recommendedName>
</protein>
<evidence type="ECO:0000259" key="3">
    <source>
        <dbReference type="Pfam" id="PF23598"/>
    </source>
</evidence>
<evidence type="ECO:0000256" key="2">
    <source>
        <dbReference type="ARBA" id="ARBA00022737"/>
    </source>
</evidence>
<proteinExistence type="predicted"/>
<reference evidence="4" key="1">
    <citation type="journal article" date="2015" name="Nature">
        <title>Complex archaea that bridge the gap between prokaryotes and eukaryotes.</title>
        <authorList>
            <person name="Spang A."/>
            <person name="Saw J.H."/>
            <person name="Jorgensen S.L."/>
            <person name="Zaremba-Niedzwiedzka K."/>
            <person name="Martijn J."/>
            <person name="Lind A.E."/>
            <person name="van Eijk R."/>
            <person name="Schleper C."/>
            <person name="Guy L."/>
            <person name="Ettema T.J."/>
        </authorList>
    </citation>
    <scope>NUCLEOTIDE SEQUENCE</scope>
</reference>
<name>A0A0F9S2M5_9ZZZZ</name>
<dbReference type="PANTHER" id="PTHR48051">
    <property type="match status" value="1"/>
</dbReference>
<dbReference type="EMBL" id="LAZR01000602">
    <property type="protein sequence ID" value="KKN63085.1"/>
    <property type="molecule type" value="Genomic_DNA"/>
</dbReference>
<dbReference type="Gene3D" id="3.80.10.10">
    <property type="entry name" value="Ribonuclease Inhibitor"/>
    <property type="match status" value="2"/>
</dbReference>
<dbReference type="SUPFAM" id="SSF52047">
    <property type="entry name" value="RNI-like"/>
    <property type="match status" value="1"/>
</dbReference>
<dbReference type="InterPro" id="IPR055414">
    <property type="entry name" value="LRR_R13L4/SHOC2-like"/>
</dbReference>
<evidence type="ECO:0000313" key="4">
    <source>
        <dbReference type="EMBL" id="KKN63085.1"/>
    </source>
</evidence>
<keyword evidence="1" id="KW-0433">Leucine-rich repeat</keyword>
<dbReference type="Pfam" id="PF23598">
    <property type="entry name" value="LRR_14"/>
    <property type="match status" value="1"/>
</dbReference>
<sequence length="427" mass="49017">MQEFKVNEYITLKLESKKANIYVKGELFEQCKFLLLNIPAEEIDSYNEIESIDEIAEKLGWTEDRQLGVDYELTPETEFFGHCSNLQAWVENNYDTRLLHRNLAFSLLKKLVDVGDLTAKKVFKEEISKRLASGFPSVINYLTREGYDNYLSREEYLLSFLNNEDGETLLDLEKILGFQFQIKEHLDDFRDVDECDRIEIKSNNIIGITLSYVELTKDIIGSLKELKSLRKLIFSSTKIEMLEELFSAIKKLNELKIYCDDIKEIPKSIDMLINLEKLIITGIRSKCVPNSLWNLKSLRSLSLVGSSIMRPTLQSISSSIENLKSLKVLSLRGNELTALPESIGHLSSLKVLSLRGNELTALPESIKKLGSLERLDLGRNPLKELAETIKDLHSLKILFLDKNQADEKKNKEIFDFLKKKGVKVIRI</sequence>
<dbReference type="GO" id="GO:0005737">
    <property type="term" value="C:cytoplasm"/>
    <property type="evidence" value="ECO:0007669"/>
    <property type="project" value="TreeGrafter"/>
</dbReference>
<dbReference type="InterPro" id="IPR032675">
    <property type="entry name" value="LRR_dom_sf"/>
</dbReference>
<dbReference type="PANTHER" id="PTHR48051:SF1">
    <property type="entry name" value="RAS SUPPRESSOR PROTEIN 1"/>
    <property type="match status" value="1"/>
</dbReference>
<dbReference type="InterPro" id="IPR003591">
    <property type="entry name" value="Leu-rich_rpt_typical-subtyp"/>
</dbReference>
<evidence type="ECO:0000256" key="1">
    <source>
        <dbReference type="ARBA" id="ARBA00022614"/>
    </source>
</evidence>
<gene>
    <name evidence="4" type="ORF">LCGC14_0505600</name>
</gene>
<accession>A0A0F9S2M5</accession>